<dbReference type="EMBL" id="CP016545">
    <property type="protein sequence ID" value="ANU08497.1"/>
    <property type="molecule type" value="Genomic_DNA"/>
</dbReference>
<evidence type="ECO:0000313" key="3">
    <source>
        <dbReference type="EMBL" id="ANU08497.1"/>
    </source>
</evidence>
<organism evidence="3 4">
    <name type="scientific">Paraurantiacibacter namhicola</name>
    <dbReference type="NCBI Taxonomy" id="645517"/>
    <lineage>
        <taxon>Bacteria</taxon>
        <taxon>Pseudomonadati</taxon>
        <taxon>Pseudomonadota</taxon>
        <taxon>Alphaproteobacteria</taxon>
        <taxon>Sphingomonadales</taxon>
        <taxon>Erythrobacteraceae</taxon>
        <taxon>Paraurantiacibacter</taxon>
    </lineage>
</organism>
<protein>
    <submittedName>
        <fullName evidence="3">Uncharacterized protein</fullName>
    </submittedName>
</protein>
<feature type="region of interest" description="Disordered" evidence="1">
    <location>
        <begin position="128"/>
        <end position="159"/>
    </location>
</feature>
<feature type="compositionally biased region" description="Basic and acidic residues" evidence="1">
    <location>
        <begin position="128"/>
        <end position="140"/>
    </location>
</feature>
<evidence type="ECO:0000256" key="1">
    <source>
        <dbReference type="SAM" id="MobiDB-lite"/>
    </source>
</evidence>
<gene>
    <name evidence="3" type="ORF">A6F65_02212</name>
</gene>
<evidence type="ECO:0000256" key="2">
    <source>
        <dbReference type="SAM" id="SignalP"/>
    </source>
</evidence>
<evidence type="ECO:0000313" key="4">
    <source>
        <dbReference type="Proteomes" id="UP000092698"/>
    </source>
</evidence>
<feature type="chain" id="PRO_5008884545" evidence="2">
    <location>
        <begin position="27"/>
        <end position="159"/>
    </location>
</feature>
<name>A0A1C7DAQ2_9SPHN</name>
<sequence length="159" mass="18769">MKTLKAVFAPALALAMAAGIATPAQAQYYGGGNYYEAGYASPRAIERELRQIERQVDRAAYDRRVSDRTLTWMQYRVAGVRKQFRRAARGGFNDWELRTMENQVYELRRDIDHKLRYGHNSRGYRYEQHNRHGRYEDRRGYGGNRGYYRGRDRDDDDDD</sequence>
<keyword evidence="4" id="KW-1185">Reference proteome</keyword>
<accession>A0A1C7DAQ2</accession>
<dbReference type="STRING" id="645517.A6F65_02212"/>
<dbReference type="RefSeq" id="WP_067788638.1">
    <property type="nucleotide sequence ID" value="NZ_CP016545.1"/>
</dbReference>
<keyword evidence="2" id="KW-0732">Signal</keyword>
<dbReference type="KEGG" id="anh:A6F65_02212"/>
<feature type="signal peptide" evidence="2">
    <location>
        <begin position="1"/>
        <end position="26"/>
    </location>
</feature>
<dbReference type="Proteomes" id="UP000092698">
    <property type="component" value="Chromosome"/>
</dbReference>
<dbReference type="AlphaFoldDB" id="A0A1C7DAQ2"/>
<proteinExistence type="predicted"/>
<reference evidence="3 4" key="1">
    <citation type="submission" date="2016-07" db="EMBL/GenBank/DDBJ databases">
        <title>Complete genome sequence of Altererythrobacter namhicola JCM 16345T, containing esterase-encoding genes.</title>
        <authorList>
            <person name="Cheng H."/>
            <person name="Wu Y.-H."/>
            <person name="Jian S.-L."/>
            <person name="Huo Y.-Y."/>
            <person name="Wang C.-S."/>
            <person name="Xu X.-W."/>
        </authorList>
    </citation>
    <scope>NUCLEOTIDE SEQUENCE [LARGE SCALE GENOMIC DNA]</scope>
    <source>
        <strain evidence="3 4">JCM 16345</strain>
    </source>
</reference>